<dbReference type="InterPro" id="IPR008334">
    <property type="entry name" value="5'-Nucleotdase_C"/>
</dbReference>
<keyword evidence="2" id="KW-0732">Signal</keyword>
<dbReference type="PROSITE" id="PS00785">
    <property type="entry name" value="5_NUCLEOTIDASE_1"/>
    <property type="match status" value="1"/>
</dbReference>
<evidence type="ECO:0000313" key="6">
    <source>
        <dbReference type="EMBL" id="RYU47497.1"/>
    </source>
</evidence>
<dbReference type="InterPro" id="IPR006179">
    <property type="entry name" value="5_nucleotidase/apyrase"/>
</dbReference>
<name>A0A4Q5KMD1_9GAMM</name>
<dbReference type="Pfam" id="PF00149">
    <property type="entry name" value="Metallophos"/>
    <property type="match status" value="1"/>
</dbReference>
<dbReference type="AlphaFoldDB" id="A0A4Q5KMD1"/>
<dbReference type="Proteomes" id="UP000293465">
    <property type="component" value="Unassembled WGS sequence"/>
</dbReference>
<reference evidence="6 7" key="1">
    <citation type="submission" date="2019-02" db="EMBL/GenBank/DDBJ databases">
        <title>Genome sequences of Aliivibrio finisterrensis strains from farmed Atlantic salmon.</title>
        <authorList>
            <person name="Bowman J.P."/>
        </authorList>
    </citation>
    <scope>NUCLEOTIDE SEQUENCE [LARGE SCALE GENOMIC DNA]</scope>
    <source>
        <strain evidence="6 7">A32</strain>
    </source>
</reference>
<dbReference type="Gene3D" id="3.90.780.10">
    <property type="entry name" value="5'-Nucleotidase, C-terminal domain"/>
    <property type="match status" value="1"/>
</dbReference>
<protein>
    <submittedName>
        <fullName evidence="6">Bifunctional metallophosphatase/5'-nucleotidase</fullName>
    </submittedName>
</protein>
<dbReference type="GO" id="GO:0008768">
    <property type="term" value="F:UDP-sugar diphosphatase activity"/>
    <property type="evidence" value="ECO:0007669"/>
    <property type="project" value="TreeGrafter"/>
</dbReference>
<dbReference type="InterPro" id="IPR029052">
    <property type="entry name" value="Metallo-depent_PP-like"/>
</dbReference>
<evidence type="ECO:0000259" key="4">
    <source>
        <dbReference type="Pfam" id="PF00149"/>
    </source>
</evidence>
<evidence type="ECO:0000256" key="1">
    <source>
        <dbReference type="ARBA" id="ARBA00006654"/>
    </source>
</evidence>
<dbReference type="EMBL" id="SEZJ01000003">
    <property type="protein sequence ID" value="RYU47497.1"/>
    <property type="molecule type" value="Genomic_DNA"/>
</dbReference>
<keyword evidence="3" id="KW-0547">Nucleotide-binding</keyword>
<evidence type="ECO:0000259" key="5">
    <source>
        <dbReference type="Pfam" id="PF02872"/>
    </source>
</evidence>
<dbReference type="InterPro" id="IPR036907">
    <property type="entry name" value="5'-Nucleotdase_C_sf"/>
</dbReference>
<dbReference type="InterPro" id="IPR006146">
    <property type="entry name" value="5'-Nucleotdase_CS"/>
</dbReference>
<dbReference type="Pfam" id="PF02872">
    <property type="entry name" value="5_nucleotid_C"/>
    <property type="match status" value="1"/>
</dbReference>
<dbReference type="Gene3D" id="3.60.21.10">
    <property type="match status" value="1"/>
</dbReference>
<gene>
    <name evidence="6" type="ORF">ERW49_03850</name>
</gene>
<organism evidence="6 7">
    <name type="scientific">Aliivibrio finisterrensis</name>
    <dbReference type="NCBI Taxonomy" id="511998"/>
    <lineage>
        <taxon>Bacteria</taxon>
        <taxon>Pseudomonadati</taxon>
        <taxon>Pseudomonadota</taxon>
        <taxon>Gammaproteobacteria</taxon>
        <taxon>Vibrionales</taxon>
        <taxon>Vibrionaceae</taxon>
        <taxon>Aliivibrio</taxon>
    </lineage>
</organism>
<evidence type="ECO:0000256" key="3">
    <source>
        <dbReference type="RuleBase" id="RU362119"/>
    </source>
</evidence>
<dbReference type="RefSeq" id="WP_130086410.1">
    <property type="nucleotide sequence ID" value="NZ_SEZJ01000003.1"/>
</dbReference>
<dbReference type="GO" id="GO:0008253">
    <property type="term" value="F:5'-nucleotidase activity"/>
    <property type="evidence" value="ECO:0007669"/>
    <property type="project" value="TreeGrafter"/>
</dbReference>
<comment type="caution">
    <text evidence="6">The sequence shown here is derived from an EMBL/GenBank/DDBJ whole genome shotgun (WGS) entry which is preliminary data.</text>
</comment>
<evidence type="ECO:0000313" key="7">
    <source>
        <dbReference type="Proteomes" id="UP000293465"/>
    </source>
</evidence>
<dbReference type="GeneID" id="56274157"/>
<dbReference type="InterPro" id="IPR004843">
    <property type="entry name" value="Calcineurin-like_PHP"/>
</dbReference>
<dbReference type="PRINTS" id="PR01607">
    <property type="entry name" value="APYRASEFAMLY"/>
</dbReference>
<dbReference type="GO" id="GO:0030288">
    <property type="term" value="C:outer membrane-bounded periplasmic space"/>
    <property type="evidence" value="ECO:0007669"/>
    <property type="project" value="TreeGrafter"/>
</dbReference>
<proteinExistence type="inferred from homology"/>
<keyword evidence="3" id="KW-0378">Hydrolase</keyword>
<dbReference type="OrthoDB" id="9803927at2"/>
<dbReference type="GO" id="GO:0009166">
    <property type="term" value="P:nucleotide catabolic process"/>
    <property type="evidence" value="ECO:0007669"/>
    <property type="project" value="InterPro"/>
</dbReference>
<dbReference type="GO" id="GO:0000166">
    <property type="term" value="F:nucleotide binding"/>
    <property type="evidence" value="ECO:0007669"/>
    <property type="project" value="UniProtKB-KW"/>
</dbReference>
<dbReference type="PANTHER" id="PTHR11575:SF24">
    <property type="entry name" value="5'-NUCLEOTIDASE"/>
    <property type="match status" value="1"/>
</dbReference>
<sequence length="579" mass="64414">MKNQKNHVLRVMHINDTHSYFDESVIALHSDVGEKYYIKCGGFARISHQVSVLTEEAKAKGGNTVFFHAGDCFQGTLYFSLYKGKANADLLNQLPLDGMVLGNHEFDLGNELVSDFIANTHFPILMGNWDLSQEDQTKGHQLKQQERILDFNPTLGIANYLIKKVGNLDVAVFGLTIDQMDVLASPDPDTPFMNAIKTAQNTVDYLAVQGITNVIIVSHLGYEGDKQLAKVVNGIDLIIGGHSHVLQGDFSNIGLEARDNYGELVNDTHIVQAGCHALALGYCDLEYTEEGELLSFNGRNILLLDNMTYKDKACTQKMDEPHLSKILALINTFDLAEVCEKDLKIETLLIEKYRGEVDRLSQKVIGHCMEDLSHRRIPDDKGQSDIAPWVVESFYSKAHQLDNRVQFAMHNAGGVRSGLNQGDITYSDIAGKVLPFAIPIVIYSIKGRHLKAAIEGAIDNATDNGIIGSGSGSFPYVSQMRYCYEASKPSGQRITEFSIYHQDIGWAPILDEQVYFGTSTAYTIKGKEGYAPLLNKEYECVTTTFSMADCFIDYLSHYPNLAKPTACLNQYHKNKRVIV</sequence>
<feature type="domain" description="Calcineurin-like phosphoesterase" evidence="4">
    <location>
        <begin position="9"/>
        <end position="245"/>
    </location>
</feature>
<dbReference type="SUPFAM" id="SSF55816">
    <property type="entry name" value="5'-nucleotidase (syn. UDP-sugar hydrolase), C-terminal domain"/>
    <property type="match status" value="1"/>
</dbReference>
<dbReference type="PANTHER" id="PTHR11575">
    <property type="entry name" value="5'-NUCLEOTIDASE-RELATED"/>
    <property type="match status" value="1"/>
</dbReference>
<dbReference type="GO" id="GO:0046872">
    <property type="term" value="F:metal ion binding"/>
    <property type="evidence" value="ECO:0007669"/>
    <property type="project" value="InterPro"/>
</dbReference>
<feature type="domain" description="5'-Nucleotidase C-terminal" evidence="5">
    <location>
        <begin position="365"/>
        <end position="530"/>
    </location>
</feature>
<evidence type="ECO:0000256" key="2">
    <source>
        <dbReference type="ARBA" id="ARBA00022729"/>
    </source>
</evidence>
<comment type="similarity">
    <text evidence="1 3">Belongs to the 5'-nucleotidase family.</text>
</comment>
<accession>A0A4Q5KMD1</accession>
<dbReference type="SUPFAM" id="SSF56300">
    <property type="entry name" value="Metallo-dependent phosphatases"/>
    <property type="match status" value="1"/>
</dbReference>